<dbReference type="PIRSF" id="PIRSF005586">
    <property type="entry name" value="RNApol_RpoM"/>
    <property type="match status" value="1"/>
</dbReference>
<feature type="binding site" evidence="8">
    <location>
        <position position="74"/>
    </location>
    <ligand>
        <name>Zn(2+)</name>
        <dbReference type="ChEBI" id="CHEBI:29105"/>
        <label>2</label>
    </ligand>
</feature>
<evidence type="ECO:0000256" key="4">
    <source>
        <dbReference type="ARBA" id="ARBA00022833"/>
    </source>
</evidence>
<feature type="binding site" evidence="8">
    <location>
        <position position="27"/>
    </location>
    <ligand>
        <name>Zn(2+)</name>
        <dbReference type="ChEBI" id="CHEBI:29105"/>
        <label>1</label>
    </ligand>
</feature>
<feature type="domain" description="TFIIS-type" evidence="11">
    <location>
        <begin position="67"/>
        <end position="107"/>
    </location>
</feature>
<name>A0A315XPM6_9EURY</name>
<evidence type="ECO:0000256" key="6">
    <source>
        <dbReference type="ARBA" id="ARBA00032962"/>
    </source>
</evidence>
<feature type="zinc finger region" description="C4-type" evidence="9">
    <location>
        <begin position="9"/>
        <end position="27"/>
    </location>
</feature>
<feature type="binding site" evidence="8">
    <location>
        <position position="71"/>
    </location>
    <ligand>
        <name>Zn(2+)</name>
        <dbReference type="ChEBI" id="CHEBI:29105"/>
        <label>2</label>
    </ligand>
</feature>
<evidence type="ECO:0000256" key="7">
    <source>
        <dbReference type="PIRNR" id="PIRNR005586"/>
    </source>
</evidence>
<gene>
    <name evidence="12" type="ORF">MBBTH_04110</name>
</gene>
<dbReference type="InterPro" id="IPR001222">
    <property type="entry name" value="Znf_TFIIS"/>
</dbReference>
<proteinExistence type="inferred from homology"/>
<dbReference type="Proteomes" id="UP000251717">
    <property type="component" value="Unassembled WGS sequence"/>
</dbReference>
<evidence type="ECO:0000256" key="5">
    <source>
        <dbReference type="ARBA" id="ARBA00023015"/>
    </source>
</evidence>
<dbReference type="NCBIfam" id="TIGR01384">
    <property type="entry name" value="TFS_arch"/>
    <property type="match status" value="1"/>
</dbReference>
<evidence type="ECO:0000256" key="8">
    <source>
        <dbReference type="PIRSR" id="PIRSR005586-1"/>
    </source>
</evidence>
<dbReference type="CDD" id="cd10511">
    <property type="entry name" value="Zn-ribbon_TFS"/>
    <property type="match status" value="1"/>
</dbReference>
<reference evidence="12 13" key="1">
    <citation type="submission" date="2017-03" db="EMBL/GenBank/DDBJ databases">
        <title>Genome sequence of Methanobrevibacter thaueri.</title>
        <authorList>
            <person name="Poehlein A."/>
            <person name="Seedorf H."/>
            <person name="Daniel R."/>
        </authorList>
    </citation>
    <scope>NUCLEOTIDE SEQUENCE [LARGE SCALE GENOMIC DNA]</scope>
    <source>
        <strain evidence="12 13">DSM 11995</strain>
    </source>
</reference>
<evidence type="ECO:0000313" key="12">
    <source>
        <dbReference type="EMBL" id="PWB87824.1"/>
    </source>
</evidence>
<dbReference type="PROSITE" id="PS00466">
    <property type="entry name" value="ZF_TFIIS_1"/>
    <property type="match status" value="1"/>
</dbReference>
<dbReference type="SMART" id="SM00440">
    <property type="entry name" value="ZnF_C2C2"/>
    <property type="match status" value="1"/>
</dbReference>
<feature type="binding site" evidence="8">
    <location>
        <position position="12"/>
    </location>
    <ligand>
        <name>Zn(2+)</name>
        <dbReference type="ChEBI" id="CHEBI:29105"/>
        <label>1</label>
    </ligand>
</feature>
<dbReference type="InterPro" id="IPR006288">
    <property type="entry name" value="TFS"/>
</dbReference>
<comment type="caution">
    <text evidence="12">The sequence shown here is derived from an EMBL/GenBank/DDBJ whole genome shotgun (WGS) entry which is preliminary data.</text>
</comment>
<dbReference type="PROSITE" id="PS51133">
    <property type="entry name" value="ZF_TFIIS_2"/>
    <property type="match status" value="1"/>
</dbReference>
<evidence type="ECO:0000313" key="13">
    <source>
        <dbReference type="Proteomes" id="UP000251717"/>
    </source>
</evidence>
<dbReference type="GO" id="GO:0003899">
    <property type="term" value="F:DNA-directed RNA polymerase activity"/>
    <property type="evidence" value="ECO:0007669"/>
    <property type="project" value="InterPro"/>
</dbReference>
<dbReference type="Pfam" id="PF01096">
    <property type="entry name" value="Zn_ribbon_TFIIS"/>
    <property type="match status" value="1"/>
</dbReference>
<dbReference type="EMBL" id="MZGS01000016">
    <property type="protein sequence ID" value="PWB87824.1"/>
    <property type="molecule type" value="Genomic_DNA"/>
</dbReference>
<evidence type="ECO:0000256" key="10">
    <source>
        <dbReference type="RuleBase" id="RU003474"/>
    </source>
</evidence>
<protein>
    <recommendedName>
        <fullName evidence="1">Transcription factor S</fullName>
    </recommendedName>
    <alternativeName>
        <fullName evidence="6">Transcription elongation factor IIS/RNA polymerase subunit homolog</fullName>
    </alternativeName>
</protein>
<evidence type="ECO:0000259" key="11">
    <source>
        <dbReference type="PROSITE" id="PS51133"/>
    </source>
</evidence>
<comment type="similarity">
    <text evidence="7 10">Belongs to the archaeal rpoM/eukaryotic RPA12/RPB9/RPC11 RNA polymerase family.</text>
</comment>
<keyword evidence="4 8" id="KW-0862">Zinc</keyword>
<sequence>MVFGDMEFCPNCGKMLMPKKGMIKCGCGYEKSLTDDDIEEQYHMEGEKKPDAKVIVLDKDSVLLPSKEITCYKCGGTKGYWWTVQTRSADEAPTNFIRCAKCGNTWRSSN</sequence>
<dbReference type="InterPro" id="IPR001529">
    <property type="entry name" value="Zn_ribbon_RPB9"/>
</dbReference>
<evidence type="ECO:0000256" key="9">
    <source>
        <dbReference type="PIRSR" id="PIRSR005586-2"/>
    </source>
</evidence>
<feature type="binding site" evidence="8">
    <location>
        <position position="25"/>
    </location>
    <ligand>
        <name>Zn(2+)</name>
        <dbReference type="ChEBI" id="CHEBI:29105"/>
        <label>1</label>
    </ligand>
</feature>
<keyword evidence="7 10" id="KW-0804">Transcription</keyword>
<feature type="binding site" evidence="8">
    <location>
        <position position="9"/>
    </location>
    <ligand>
        <name>Zn(2+)</name>
        <dbReference type="ChEBI" id="CHEBI:29105"/>
        <label>1</label>
    </ligand>
</feature>
<dbReference type="GO" id="GO:0006351">
    <property type="term" value="P:DNA-templated transcription"/>
    <property type="evidence" value="ECO:0007669"/>
    <property type="project" value="InterPro"/>
</dbReference>
<keyword evidence="5" id="KW-0805">Transcription regulation</keyword>
<dbReference type="SUPFAM" id="SSF57783">
    <property type="entry name" value="Zinc beta-ribbon"/>
    <property type="match status" value="1"/>
</dbReference>
<evidence type="ECO:0000256" key="3">
    <source>
        <dbReference type="ARBA" id="ARBA00022771"/>
    </source>
</evidence>
<accession>A0A315XPM6</accession>
<dbReference type="GO" id="GO:0006355">
    <property type="term" value="P:regulation of DNA-templated transcription"/>
    <property type="evidence" value="ECO:0007669"/>
    <property type="project" value="InterPro"/>
</dbReference>
<keyword evidence="13" id="KW-1185">Reference proteome</keyword>
<dbReference type="SMART" id="SM00661">
    <property type="entry name" value="RPOL9"/>
    <property type="match status" value="1"/>
</dbReference>
<feature type="binding site" evidence="8">
    <location>
        <position position="99"/>
    </location>
    <ligand>
        <name>Zn(2+)</name>
        <dbReference type="ChEBI" id="CHEBI:29105"/>
        <label>2</label>
    </ligand>
</feature>
<dbReference type="GO" id="GO:0003676">
    <property type="term" value="F:nucleic acid binding"/>
    <property type="evidence" value="ECO:0007669"/>
    <property type="project" value="InterPro"/>
</dbReference>
<organism evidence="12 13">
    <name type="scientific">Methanobrevibacter thaueri</name>
    <dbReference type="NCBI Taxonomy" id="190975"/>
    <lineage>
        <taxon>Archaea</taxon>
        <taxon>Methanobacteriati</taxon>
        <taxon>Methanobacteriota</taxon>
        <taxon>Methanomada group</taxon>
        <taxon>Methanobacteria</taxon>
        <taxon>Methanobacteriales</taxon>
        <taxon>Methanobacteriaceae</taxon>
        <taxon>Methanobrevibacter</taxon>
    </lineage>
</organism>
<feature type="binding site" evidence="8">
    <location>
        <position position="102"/>
    </location>
    <ligand>
        <name>Zn(2+)</name>
        <dbReference type="ChEBI" id="CHEBI:29105"/>
        <label>2</label>
    </ligand>
</feature>
<dbReference type="GO" id="GO:0008270">
    <property type="term" value="F:zinc ion binding"/>
    <property type="evidence" value="ECO:0007669"/>
    <property type="project" value="UniProtKB-KW"/>
</dbReference>
<keyword evidence="3 9" id="KW-0863">Zinc-finger</keyword>
<keyword evidence="2 8" id="KW-0479">Metal-binding</keyword>
<dbReference type="PANTHER" id="PTHR11239:SF12">
    <property type="entry name" value="DNA-DIRECTED RNA POLYMERASE III SUBUNIT RPC10"/>
    <property type="match status" value="1"/>
</dbReference>
<dbReference type="InterPro" id="IPR012164">
    <property type="entry name" value="Rpa12/Rpb9/Rpc10/TFS"/>
</dbReference>
<evidence type="ECO:0000256" key="1">
    <source>
        <dbReference type="ARBA" id="ARBA00018272"/>
    </source>
</evidence>
<evidence type="ECO:0000256" key="2">
    <source>
        <dbReference type="ARBA" id="ARBA00022723"/>
    </source>
</evidence>
<dbReference type="Gene3D" id="2.20.25.10">
    <property type="match status" value="1"/>
</dbReference>
<dbReference type="AlphaFoldDB" id="A0A315XPM6"/>
<dbReference type="PANTHER" id="PTHR11239">
    <property type="entry name" value="DNA-DIRECTED RNA POLYMERASE"/>
    <property type="match status" value="1"/>
</dbReference>